<dbReference type="GeneID" id="80518569"/>
<dbReference type="RefSeq" id="YP_010781805.1">
    <property type="nucleotide sequence ID" value="NC_075039.1"/>
</dbReference>
<dbReference type="EMBL" id="KY523104">
    <property type="protein sequence ID" value="QKU35150.1"/>
    <property type="molecule type" value="Genomic_DNA"/>
</dbReference>
<protein>
    <submittedName>
        <fullName evidence="1">Uncharacterized protein</fullName>
    </submittedName>
</protein>
<organism evidence="1">
    <name type="scientific">Tupanvirus soda lake</name>
    <dbReference type="NCBI Taxonomy" id="2126985"/>
    <lineage>
        <taxon>Viruses</taxon>
        <taxon>Varidnaviria</taxon>
        <taxon>Bamfordvirae</taxon>
        <taxon>Nucleocytoviricota</taxon>
        <taxon>Megaviricetes</taxon>
        <taxon>Imitervirales</taxon>
        <taxon>Mimiviridae</taxon>
        <taxon>Megamimivirinae</taxon>
        <taxon>Tupanvirus</taxon>
        <taxon>Tupanvirus salinum</taxon>
    </lineage>
</organism>
<reference evidence="1" key="1">
    <citation type="submission" date="2017-01" db="EMBL/GenBank/DDBJ databases">
        <authorList>
            <person name="Assis F.L."/>
            <person name="Abrahao J.S."/>
            <person name="Silva L."/>
            <person name="Khalil J.B."/>
            <person name="Rodrigues R."/>
            <person name="Silva L.S."/>
            <person name="Arantes T."/>
            <person name="Boratto P."/>
            <person name="Andrade M."/>
            <person name="Kroon E.G."/>
            <person name="Ribeiro B."/>
            <person name="Bergier I."/>
            <person name="Seligmann H."/>
            <person name="Ghigo E."/>
            <person name="Colson P."/>
            <person name="Levasseur A."/>
            <person name="Raoult D."/>
            <person name="Scola B.L."/>
        </authorList>
    </citation>
    <scope>NUCLEOTIDE SEQUENCE</scope>
    <source>
        <strain evidence="1">Soda lake</strain>
    </source>
</reference>
<name>A0A6N1NM99_9VIRU</name>
<reference evidence="1" key="2">
    <citation type="journal article" date="2018" name="Nat. Commun.">
        <title>Tailed giant Tupanvirus possesses the most complete translational apparatus of the known virosphere.</title>
        <authorList>
            <person name="Abrahao J."/>
            <person name="Silva L."/>
            <person name="Silva L.S."/>
            <person name="Khalil J.Y.B."/>
            <person name="Rodrigues R."/>
            <person name="Arantes T."/>
            <person name="Assis F."/>
            <person name="Boratto P."/>
            <person name="Andrade M."/>
            <person name="Kroon E.G."/>
            <person name="Ribeiro B."/>
            <person name="Bergier I."/>
            <person name="Seligmann H."/>
            <person name="Ghigo E."/>
            <person name="Colson P."/>
            <person name="Levasseur A."/>
            <person name="Kroemer G."/>
            <person name="Raoult D."/>
            <person name="La Scola B."/>
        </authorList>
    </citation>
    <scope>NUCLEOTIDE SEQUENCE [LARGE SCALE GENOMIC DNA]</scope>
    <source>
        <strain evidence="1">Soda lake</strain>
    </source>
</reference>
<dbReference type="KEGG" id="vg:80518569"/>
<proteinExistence type="predicted"/>
<sequence length="233" mass="27973">MEIVLSIYYTKYADPQRNIHQKKNNFAYIKNFYESIIRNNMKAVIFHDGLSQEFIEKYQNDNVIFSLIPNKTYGLTSMNDIRFMIYLDYLKEHNDIKKVIISDAADVEFFCNPFNNIKENKLYVCFDRNRTFHHYYLQNRIKLTYLSMHPFTNIMDQKAIQAGLFGGSYDMVIKCLQHMKYEFENMVDKHYNTNYIVYNHVVYSNMQEHCIFSKDGTDIKTRSGNKFKYLTWG</sequence>
<evidence type="ECO:0000313" key="1">
    <source>
        <dbReference type="EMBL" id="QKU35150.1"/>
    </source>
</evidence>
<accession>A0A6N1NM99</accession>